<dbReference type="Proteomes" id="UP001168146">
    <property type="component" value="Unassembled WGS sequence"/>
</dbReference>
<keyword evidence="7" id="KW-0539">Nucleus</keyword>
<dbReference type="EMBL" id="JASUXU010000093">
    <property type="protein sequence ID" value="KAK0307714.1"/>
    <property type="molecule type" value="Genomic_DNA"/>
</dbReference>
<keyword evidence="13" id="KW-1185">Reference proteome</keyword>
<reference evidence="11" key="1">
    <citation type="submission" date="2021-12" db="EMBL/GenBank/DDBJ databases">
        <title>Black yeast isolated from Biological Soil Crust.</title>
        <authorList>
            <person name="Kurbessoian T."/>
        </authorList>
    </citation>
    <scope>NUCLEOTIDE SEQUENCE</scope>
    <source>
        <strain evidence="11">CCFEE 5208</strain>
    </source>
</reference>
<comment type="caution">
    <text evidence="12">The sequence shown here is derived from an EMBL/GenBank/DDBJ whole genome shotgun (WGS) entry which is preliminary data.</text>
</comment>
<comment type="subcellular location">
    <subcellularLocation>
        <location evidence="1">Nucleus</location>
    </subcellularLocation>
</comment>
<evidence type="ECO:0000256" key="6">
    <source>
        <dbReference type="ARBA" id="ARBA00023163"/>
    </source>
</evidence>
<evidence type="ECO:0000256" key="5">
    <source>
        <dbReference type="ARBA" id="ARBA00023015"/>
    </source>
</evidence>
<evidence type="ECO:0000313" key="13">
    <source>
        <dbReference type="Proteomes" id="UP001175353"/>
    </source>
</evidence>
<dbReference type="EMBL" id="JAUJLE010000240">
    <property type="protein sequence ID" value="KAK0965701.1"/>
    <property type="molecule type" value="Genomic_DNA"/>
</dbReference>
<reference evidence="12" key="2">
    <citation type="submission" date="2023-06" db="EMBL/GenBank/DDBJ databases">
        <title>Black Yeasts Isolated from many extreme environments.</title>
        <authorList>
            <person name="Coleine C."/>
            <person name="Stajich J.E."/>
            <person name="Selbmann L."/>
        </authorList>
    </citation>
    <scope>NUCLEOTIDE SEQUENCE</scope>
    <source>
        <strain evidence="12">CCFEE 5200</strain>
    </source>
</reference>
<dbReference type="Proteomes" id="UP001175353">
    <property type="component" value="Unassembled WGS sequence"/>
</dbReference>
<evidence type="ECO:0000256" key="4">
    <source>
        <dbReference type="ARBA" id="ARBA00022833"/>
    </source>
</evidence>
<gene>
    <name evidence="11" type="ORF">LTR82_015854</name>
    <name evidence="12" type="ORF">LTR91_017885</name>
</gene>
<dbReference type="InterPro" id="IPR051061">
    <property type="entry name" value="Zinc_finger_trans_reg"/>
</dbReference>
<evidence type="ECO:0000256" key="9">
    <source>
        <dbReference type="SAM" id="MobiDB-lite"/>
    </source>
</evidence>
<dbReference type="AlphaFoldDB" id="A0AAN6HE78"/>
<dbReference type="GO" id="GO:0005634">
    <property type="term" value="C:nucleus"/>
    <property type="evidence" value="ECO:0007669"/>
    <property type="project" value="UniProtKB-SubCell"/>
</dbReference>
<dbReference type="GO" id="GO:0008270">
    <property type="term" value="F:zinc ion binding"/>
    <property type="evidence" value="ECO:0007669"/>
    <property type="project" value="UniProtKB-KW"/>
</dbReference>
<evidence type="ECO:0000313" key="11">
    <source>
        <dbReference type="EMBL" id="KAK0307714.1"/>
    </source>
</evidence>
<evidence type="ECO:0000313" key="12">
    <source>
        <dbReference type="EMBL" id="KAK0965701.1"/>
    </source>
</evidence>
<accession>A0AAN6HE78</accession>
<keyword evidence="3 8" id="KW-0863">Zinc-finger</keyword>
<name>A0AAN6HE78_9PEZI</name>
<feature type="domain" description="C2H2-type" evidence="10">
    <location>
        <begin position="240"/>
        <end position="264"/>
    </location>
</feature>
<keyword evidence="2" id="KW-0479">Metal-binding</keyword>
<evidence type="ECO:0000256" key="8">
    <source>
        <dbReference type="PROSITE-ProRule" id="PRU00042"/>
    </source>
</evidence>
<evidence type="ECO:0000256" key="2">
    <source>
        <dbReference type="ARBA" id="ARBA00022723"/>
    </source>
</evidence>
<dbReference type="SMART" id="SM00355">
    <property type="entry name" value="ZnF_C2H2"/>
    <property type="match status" value="3"/>
</dbReference>
<keyword evidence="5" id="KW-0805">Transcription regulation</keyword>
<feature type="compositionally biased region" description="Low complexity" evidence="9">
    <location>
        <begin position="333"/>
        <end position="355"/>
    </location>
</feature>
<dbReference type="InterPro" id="IPR013087">
    <property type="entry name" value="Znf_C2H2_type"/>
</dbReference>
<dbReference type="GO" id="GO:0006357">
    <property type="term" value="P:regulation of transcription by RNA polymerase II"/>
    <property type="evidence" value="ECO:0007669"/>
    <property type="project" value="TreeGrafter"/>
</dbReference>
<feature type="region of interest" description="Disordered" evidence="9">
    <location>
        <begin position="207"/>
        <end position="230"/>
    </location>
</feature>
<feature type="region of interest" description="Disordered" evidence="9">
    <location>
        <begin position="325"/>
        <end position="363"/>
    </location>
</feature>
<keyword evidence="6" id="KW-0804">Transcription</keyword>
<dbReference type="PROSITE" id="PS50157">
    <property type="entry name" value="ZINC_FINGER_C2H2_2"/>
    <property type="match status" value="1"/>
</dbReference>
<protein>
    <recommendedName>
        <fullName evidence="10">C2H2-type domain-containing protein</fullName>
    </recommendedName>
</protein>
<keyword evidence="4" id="KW-0862">Zinc</keyword>
<evidence type="ECO:0000256" key="7">
    <source>
        <dbReference type="ARBA" id="ARBA00023242"/>
    </source>
</evidence>
<proteinExistence type="predicted"/>
<evidence type="ECO:0000259" key="10">
    <source>
        <dbReference type="PROSITE" id="PS50157"/>
    </source>
</evidence>
<dbReference type="PANTHER" id="PTHR46179:SF13">
    <property type="entry name" value="C2H2-TYPE DOMAIN-CONTAINING PROTEIN"/>
    <property type="match status" value="1"/>
</dbReference>
<dbReference type="PANTHER" id="PTHR46179">
    <property type="entry name" value="ZINC FINGER PROTEIN"/>
    <property type="match status" value="1"/>
</dbReference>
<sequence>MHIHGCRTARSKPSFAIIREQLSYDNTSISSFPTCHIWPVQCGPIICLAPSADYVLPPLSPYDQQAVEVGEFGYVSIRDIHRALSCRQQCTCHGGMAAAETEYPYTPPPSTGPLDDFPDYPEATDPMFDTSGYVYASPDEPSWLFLDYNATPPYSVVNASQFSTEPLNTIHESFGIEGITSGASQFGSPSFLRTRYELCPPTGGTEYHTSTAGPVSVDATAPRDGSDSDDSTCVENKARFVCSECREGFPTYYTLESHARKTAHRAYVCPEPGCNSRYYRRDVFVRHIKTHRDFGLHFCNVCANSNHHKTFKRKDHLRQHIQQLHPGHSVQDASGKTPSSRSSSTSASAGSDAPSCRGGSATLGGDRLKAALVKDRGGSLDRS</sequence>
<evidence type="ECO:0000256" key="3">
    <source>
        <dbReference type="ARBA" id="ARBA00022771"/>
    </source>
</evidence>
<evidence type="ECO:0000256" key="1">
    <source>
        <dbReference type="ARBA" id="ARBA00004123"/>
    </source>
</evidence>
<dbReference type="Gene3D" id="3.30.160.60">
    <property type="entry name" value="Classic Zinc Finger"/>
    <property type="match status" value="1"/>
</dbReference>
<organism evidence="12 13">
    <name type="scientific">Friedmanniomyces endolithicus</name>
    <dbReference type="NCBI Taxonomy" id="329885"/>
    <lineage>
        <taxon>Eukaryota</taxon>
        <taxon>Fungi</taxon>
        <taxon>Dikarya</taxon>
        <taxon>Ascomycota</taxon>
        <taxon>Pezizomycotina</taxon>
        <taxon>Dothideomycetes</taxon>
        <taxon>Dothideomycetidae</taxon>
        <taxon>Mycosphaerellales</taxon>
        <taxon>Teratosphaeriaceae</taxon>
        <taxon>Friedmanniomyces</taxon>
    </lineage>
</organism>
<dbReference type="PROSITE" id="PS00028">
    <property type="entry name" value="ZINC_FINGER_C2H2_1"/>
    <property type="match status" value="2"/>
</dbReference>